<gene>
    <name evidence="2" type="ORF">DVA86_10135</name>
</gene>
<evidence type="ECO:0000259" key="1">
    <source>
        <dbReference type="Pfam" id="PF13304"/>
    </source>
</evidence>
<keyword evidence="2" id="KW-0067">ATP-binding</keyword>
<dbReference type="Pfam" id="PF13304">
    <property type="entry name" value="AAA_21"/>
    <property type="match status" value="1"/>
</dbReference>
<protein>
    <submittedName>
        <fullName evidence="2">ATP-binding protein</fullName>
    </submittedName>
</protein>
<keyword evidence="2" id="KW-0547">Nucleotide-binding</keyword>
<dbReference type="Proteomes" id="UP000254425">
    <property type="component" value="Chromosome"/>
</dbReference>
<dbReference type="AlphaFoldDB" id="A0A345XMU0"/>
<dbReference type="SUPFAM" id="SSF52540">
    <property type="entry name" value="P-loop containing nucleoside triphosphate hydrolases"/>
    <property type="match status" value="1"/>
</dbReference>
<organism evidence="2 3">
    <name type="scientific">Streptomyces armeniacus</name>
    <dbReference type="NCBI Taxonomy" id="83291"/>
    <lineage>
        <taxon>Bacteria</taxon>
        <taxon>Bacillati</taxon>
        <taxon>Actinomycetota</taxon>
        <taxon>Actinomycetes</taxon>
        <taxon>Kitasatosporales</taxon>
        <taxon>Streptomycetaceae</taxon>
        <taxon>Streptomyces</taxon>
    </lineage>
</organism>
<name>A0A345XMU0_9ACTN</name>
<dbReference type="InterPro" id="IPR027417">
    <property type="entry name" value="P-loop_NTPase"/>
</dbReference>
<dbReference type="PANTHER" id="PTHR40396:SF1">
    <property type="entry name" value="ATPASE AAA-TYPE CORE DOMAIN-CONTAINING PROTEIN"/>
    <property type="match status" value="1"/>
</dbReference>
<dbReference type="EMBL" id="CP031320">
    <property type="protein sequence ID" value="AXK32956.1"/>
    <property type="molecule type" value="Genomic_DNA"/>
</dbReference>
<keyword evidence="3" id="KW-1185">Reference proteome</keyword>
<evidence type="ECO:0000313" key="3">
    <source>
        <dbReference type="Proteomes" id="UP000254425"/>
    </source>
</evidence>
<sequence length="421" mass="47063">MLLRFRVANMRSLRDEQELSFVPPPGEESGAASTLTLSDGKDLAVFPVLGIFGGNASGKSNVIAAMSKMRDAVVSSYGEWTSYDGIPREPFALDPKCAAESTFYEADFVLDDGVRWTYGFELSDRRVDAEWLHAYPHGRRQVWFDRDVSRERVFEFRGDRLQDRALLARTTRSNALLLTRAANDNHPQLTPLHRWFVDNLWDITPEAERLQREAFTIEQLLEEENRERIEELLRVADLGISEARAEVRSGQRPTVQLLHSTGEGEPVALDWTRESFGTRSWFAMLGPVLTALDRGAVLLIDELDASLHPKFAAEVVRLFQTPSVNTHRAQLVFTSHAPSLLSLPRGGRLLDPGQIWLTEKDAGGGTELYPLADVEPGEEEDLTDSYLAGAFGGVPRMTPGKIGRSLRLKDALRDAEEADES</sequence>
<accession>A0A345XMU0</accession>
<reference evidence="2 3" key="1">
    <citation type="submission" date="2018-07" db="EMBL/GenBank/DDBJ databases">
        <title>Draft genome of the type strain Streptomyces armeniacus ATCC 15676.</title>
        <authorList>
            <person name="Labana P."/>
            <person name="Gosse J.T."/>
            <person name="Boddy C.N."/>
        </authorList>
    </citation>
    <scope>NUCLEOTIDE SEQUENCE [LARGE SCALE GENOMIC DNA]</scope>
    <source>
        <strain evidence="2 3">ATCC 15676</strain>
    </source>
</reference>
<dbReference type="Gene3D" id="3.40.50.300">
    <property type="entry name" value="P-loop containing nucleotide triphosphate hydrolases"/>
    <property type="match status" value="1"/>
</dbReference>
<feature type="domain" description="ATPase AAA-type core" evidence="1">
    <location>
        <begin position="49"/>
        <end position="342"/>
    </location>
</feature>
<dbReference type="GO" id="GO:0005524">
    <property type="term" value="F:ATP binding"/>
    <property type="evidence" value="ECO:0007669"/>
    <property type="project" value="UniProtKB-KW"/>
</dbReference>
<proteinExistence type="predicted"/>
<dbReference type="PANTHER" id="PTHR40396">
    <property type="entry name" value="ATPASE-LIKE PROTEIN"/>
    <property type="match status" value="1"/>
</dbReference>
<dbReference type="KEGG" id="sarm:DVA86_10135"/>
<dbReference type="InterPro" id="IPR003959">
    <property type="entry name" value="ATPase_AAA_core"/>
</dbReference>
<dbReference type="GO" id="GO:0016887">
    <property type="term" value="F:ATP hydrolysis activity"/>
    <property type="evidence" value="ECO:0007669"/>
    <property type="project" value="InterPro"/>
</dbReference>
<evidence type="ECO:0000313" key="2">
    <source>
        <dbReference type="EMBL" id="AXK32956.1"/>
    </source>
</evidence>